<organism evidence="1 2">
    <name type="scientific">Candidatus Giovannonibacteria bacterium GW2011_GWB1_47_6b</name>
    <dbReference type="NCBI Taxonomy" id="1618655"/>
    <lineage>
        <taxon>Bacteria</taxon>
        <taxon>Candidatus Giovannoniibacteriota</taxon>
    </lineage>
</organism>
<evidence type="ECO:0000313" key="1">
    <source>
        <dbReference type="EMBL" id="KKU77337.1"/>
    </source>
</evidence>
<evidence type="ECO:0000313" key="2">
    <source>
        <dbReference type="Proteomes" id="UP000034682"/>
    </source>
</evidence>
<dbReference type="EMBL" id="LCOK01000003">
    <property type="protein sequence ID" value="KKU77337.1"/>
    <property type="molecule type" value="Genomic_DNA"/>
</dbReference>
<comment type="caution">
    <text evidence="1">The sequence shown here is derived from an EMBL/GenBank/DDBJ whole genome shotgun (WGS) entry which is preliminary data.</text>
</comment>
<reference evidence="1 2" key="1">
    <citation type="journal article" date="2015" name="Nature">
        <title>rRNA introns, odd ribosomes, and small enigmatic genomes across a large radiation of phyla.</title>
        <authorList>
            <person name="Brown C.T."/>
            <person name="Hug L.A."/>
            <person name="Thomas B.C."/>
            <person name="Sharon I."/>
            <person name="Castelle C.J."/>
            <person name="Singh A."/>
            <person name="Wilkins M.J."/>
            <person name="Williams K.H."/>
            <person name="Banfield J.F."/>
        </authorList>
    </citation>
    <scope>NUCLEOTIDE SEQUENCE [LARGE SCALE GENOMIC DNA]</scope>
</reference>
<name>A0A0G1T6G9_9BACT</name>
<proteinExistence type="predicted"/>
<sequence length="176" mass="20478">MFRWLLVVPLLSLMLLGTGSCERLPEYRHYWRTPMGYKVLTIENNVGENQYWHVQQVLEWLDWRIDEWIAMRSAEGRDPAELSRIAFSVEFIIYDDYLFIMGGNYVAGATYSNRVLLSLWSMAQGSVLPPPEAPYYINRYSSGLWYWGVFTPCSDGERRGLAVTGHELDHHIGINH</sequence>
<accession>A0A0G1T6G9</accession>
<dbReference type="Proteomes" id="UP000034682">
    <property type="component" value="Unassembled WGS sequence"/>
</dbReference>
<protein>
    <submittedName>
        <fullName evidence="1">Uncharacterized protein</fullName>
    </submittedName>
</protein>
<dbReference type="PROSITE" id="PS51257">
    <property type="entry name" value="PROKAR_LIPOPROTEIN"/>
    <property type="match status" value="1"/>
</dbReference>
<gene>
    <name evidence="1" type="ORF">UY02_C0003G0002</name>
</gene>
<dbReference type="AlphaFoldDB" id="A0A0G1T6G9"/>